<gene>
    <name evidence="1" type="ORF">F5148DRAFT_979428</name>
</gene>
<organism evidence="1 2">
    <name type="scientific">Russula earlei</name>
    <dbReference type="NCBI Taxonomy" id="71964"/>
    <lineage>
        <taxon>Eukaryota</taxon>
        <taxon>Fungi</taxon>
        <taxon>Dikarya</taxon>
        <taxon>Basidiomycota</taxon>
        <taxon>Agaricomycotina</taxon>
        <taxon>Agaricomycetes</taxon>
        <taxon>Russulales</taxon>
        <taxon>Russulaceae</taxon>
        <taxon>Russula</taxon>
    </lineage>
</organism>
<accession>A0ACC0UAZ8</accession>
<dbReference type="Proteomes" id="UP001207468">
    <property type="component" value="Unassembled WGS sequence"/>
</dbReference>
<protein>
    <submittedName>
        <fullName evidence="1">Uncharacterized protein</fullName>
    </submittedName>
</protein>
<sequence length="52" mass="5762">AHTEAYDKAKILHQDVSAGNILIALNGSGMLIDWDLSKKVDVNLPRQQSRMV</sequence>
<keyword evidence="2" id="KW-1185">Reference proteome</keyword>
<proteinExistence type="predicted"/>
<reference evidence="1" key="1">
    <citation type="submission" date="2021-03" db="EMBL/GenBank/DDBJ databases">
        <title>Evolutionary priming and transition to the ectomycorrhizal habit in an iconic lineage of mushroom-forming fungi: is preadaptation a requirement?</title>
        <authorList>
            <consortium name="DOE Joint Genome Institute"/>
            <person name="Looney B.P."/>
            <person name="Miyauchi S."/>
            <person name="Morin E."/>
            <person name="Drula E."/>
            <person name="Courty P.E."/>
            <person name="Chicoki N."/>
            <person name="Fauchery L."/>
            <person name="Kohler A."/>
            <person name="Kuo A."/>
            <person name="LaButti K."/>
            <person name="Pangilinan J."/>
            <person name="Lipzen A."/>
            <person name="Riley R."/>
            <person name="Andreopoulos W."/>
            <person name="He G."/>
            <person name="Johnson J."/>
            <person name="Barry K.W."/>
            <person name="Grigoriev I.V."/>
            <person name="Nagy L."/>
            <person name="Hibbett D."/>
            <person name="Henrissat B."/>
            <person name="Matheny P.B."/>
            <person name="Labbe J."/>
            <person name="Martin A.F."/>
        </authorList>
    </citation>
    <scope>NUCLEOTIDE SEQUENCE</scope>
    <source>
        <strain evidence="1">BPL698</strain>
    </source>
</reference>
<comment type="caution">
    <text evidence="1">The sequence shown here is derived from an EMBL/GenBank/DDBJ whole genome shotgun (WGS) entry which is preliminary data.</text>
</comment>
<dbReference type="EMBL" id="JAGFNK010000080">
    <property type="protein sequence ID" value="KAI9508735.1"/>
    <property type="molecule type" value="Genomic_DNA"/>
</dbReference>
<feature type="non-terminal residue" evidence="1">
    <location>
        <position position="1"/>
    </location>
</feature>
<name>A0ACC0UAZ8_9AGAM</name>
<evidence type="ECO:0000313" key="2">
    <source>
        <dbReference type="Proteomes" id="UP001207468"/>
    </source>
</evidence>
<evidence type="ECO:0000313" key="1">
    <source>
        <dbReference type="EMBL" id="KAI9508735.1"/>
    </source>
</evidence>